<accession>A0A846TTU2</accession>
<evidence type="ECO:0000256" key="9">
    <source>
        <dbReference type="ARBA" id="ARBA00022490"/>
    </source>
</evidence>
<dbReference type="Pfam" id="PF05524">
    <property type="entry name" value="PEP-utilisers_N"/>
    <property type="match status" value="1"/>
</dbReference>
<evidence type="ECO:0000256" key="12">
    <source>
        <dbReference type="ARBA" id="ARBA00022683"/>
    </source>
</evidence>
<dbReference type="Pfam" id="PF00381">
    <property type="entry name" value="PTS-HPr"/>
    <property type="match status" value="1"/>
</dbReference>
<keyword evidence="9" id="KW-0963">Cytoplasm</keyword>
<dbReference type="InterPro" id="IPR001127">
    <property type="entry name" value="PTS_EIIA_1_perm"/>
</dbReference>
<keyword evidence="13" id="KW-0479">Metal-binding</keyword>
<keyword evidence="8" id="KW-0813">Transport</keyword>
<name>A0A846TTU2_9MICC</name>
<evidence type="ECO:0000256" key="1">
    <source>
        <dbReference type="ARBA" id="ARBA00000683"/>
    </source>
</evidence>
<dbReference type="NCBIfam" id="TIGR00830">
    <property type="entry name" value="PTBA"/>
    <property type="match status" value="1"/>
</dbReference>
<dbReference type="SUPFAM" id="SSF55594">
    <property type="entry name" value="HPr-like"/>
    <property type="match status" value="1"/>
</dbReference>
<dbReference type="GO" id="GO:0046872">
    <property type="term" value="F:metal ion binding"/>
    <property type="evidence" value="ECO:0007669"/>
    <property type="project" value="UniProtKB-KW"/>
</dbReference>
<gene>
    <name evidence="19" type="primary">ptsP</name>
    <name evidence="19" type="ORF">GTW58_09755</name>
</gene>
<dbReference type="PRINTS" id="PR00107">
    <property type="entry name" value="PHOSPHOCPHPR"/>
</dbReference>
<dbReference type="EMBL" id="JAAVUN010000018">
    <property type="protein sequence ID" value="NKE10209.1"/>
    <property type="molecule type" value="Genomic_DNA"/>
</dbReference>
<dbReference type="CDD" id="cd00367">
    <property type="entry name" value="PTS-HPr_like"/>
    <property type="match status" value="1"/>
</dbReference>
<evidence type="ECO:0000256" key="8">
    <source>
        <dbReference type="ARBA" id="ARBA00022448"/>
    </source>
</evidence>
<keyword evidence="15" id="KW-0460">Magnesium</keyword>
<dbReference type="RefSeq" id="WP_119933257.1">
    <property type="nucleotide sequence ID" value="NZ_JAAVUN010000018.1"/>
</dbReference>
<comment type="cofactor">
    <cofactor evidence="2">
        <name>Mg(2+)</name>
        <dbReference type="ChEBI" id="CHEBI:18420"/>
    </cofactor>
</comment>
<dbReference type="InterPro" id="IPR036618">
    <property type="entry name" value="PtsI_HPr-bd_sf"/>
</dbReference>
<dbReference type="FunFam" id="2.70.70.10:FF:000001">
    <property type="entry name" value="PTS system glucose-specific IIA component"/>
    <property type="match status" value="1"/>
</dbReference>
<dbReference type="InterPro" id="IPR000032">
    <property type="entry name" value="HPr-like"/>
</dbReference>
<evidence type="ECO:0000256" key="15">
    <source>
        <dbReference type="ARBA" id="ARBA00022842"/>
    </source>
</evidence>
<evidence type="ECO:0000256" key="11">
    <source>
        <dbReference type="ARBA" id="ARBA00022679"/>
    </source>
</evidence>
<dbReference type="Gene3D" id="3.30.1340.10">
    <property type="entry name" value="HPr-like"/>
    <property type="match status" value="1"/>
</dbReference>
<proteinExistence type="inferred from homology"/>
<dbReference type="GO" id="GO:0005737">
    <property type="term" value="C:cytoplasm"/>
    <property type="evidence" value="ECO:0007669"/>
    <property type="project" value="UniProtKB-SubCell"/>
</dbReference>
<dbReference type="Gene3D" id="2.70.70.10">
    <property type="entry name" value="Glucose Permease (Domain IIA)"/>
    <property type="match status" value="1"/>
</dbReference>
<evidence type="ECO:0000256" key="5">
    <source>
        <dbReference type="ARBA" id="ARBA00007837"/>
    </source>
</evidence>
<keyword evidence="14" id="KW-0418">Kinase</keyword>
<dbReference type="AlphaFoldDB" id="A0A846TTU2"/>
<organism evidence="19 20">
    <name type="scientific">Kocuria subflava</name>
    <dbReference type="NCBI Taxonomy" id="1736139"/>
    <lineage>
        <taxon>Bacteria</taxon>
        <taxon>Bacillati</taxon>
        <taxon>Actinomycetota</taxon>
        <taxon>Actinomycetes</taxon>
        <taxon>Micrococcales</taxon>
        <taxon>Micrococcaceae</taxon>
        <taxon>Kocuria</taxon>
    </lineage>
</organism>
<sequence>MSEPTAATGIDFIAPLTGVLVPIEQVPDPVFAQKMMGEGFSIDPLAGQLVSPLAGEVVDLQQSGHAVTIRSTEGLEVLMHIGLDTVGLQGQGFTPLVEHGAQVTAGQPLIDFELDFLATRAKSLLTQIVIVNSDLLSSLTPESGLVTAGQDVAARAELKSSTHHDAAAGSTAAGVAAGAGAGAAAGAAAGTPWGEGADSQDAAQGGATTATAEVLIPNPTGMHARPAANLVNVAKEFDSEIQLDKEDESGSAKSIVSILAMALAYGDKMTITATGSDAQEAVDALVQAIKDGLGEEVGTMPSGTADTVATPAVAETAGLKAPEEEVSHEPKSGDPNILLGVTASPGLGIGHVVQMRQAEIEVQETAADPTQERAALDSAIQSSIGELGELEQRLTNEGSADKAEIFRAHQEILRDPELVNNAQKSIDSGKSAAFAWRESYTGFASQLEGLDNEVLAGRAADMRDVGQRVLATLTGQHQEKAELSEGTILIAEDLTPSDTAQLDRSKVVGFATTQGGASSHVAIIARSMDIPAVAGIENRALQISEGSRVVLDGTAGKLQLNLSDDEISGIQDRQRRIAERKAVEDAAKDEPAVTTDGHQVAVVANIGSAADAREAVAHGAEGVGLLRSEFVFMERPTAPTEQEQADVYAECSRALKPGQPLVLRALDVGGDKPLSYLPIPKEENPFLGIRGVRVGLEQPDVLRTQLRAIFAAADAGAELHVMFPMIATIQDWRAAKAIFDEEKAASGITTTVSCGIMMEVPSVAVMAQQFAAEEGCDFFSVGTNDLTSYTLAMDRGHPKLAAQVDPCNPAVLTLIGQAAAALHAQGKWLGVCGGVASDPQAVPILVGLGVDELSCSIPAVASVKAAVRANSLEHCKDLAAKAVTCSTPEEVRSLVPVDEY</sequence>
<dbReference type="InterPro" id="IPR050499">
    <property type="entry name" value="PEP-utilizing_PTS_enzyme"/>
</dbReference>
<feature type="domain" description="HPr" evidence="18">
    <location>
        <begin position="209"/>
        <end position="296"/>
    </location>
</feature>
<dbReference type="SUPFAM" id="SSF52009">
    <property type="entry name" value="Phosphohistidine domain"/>
    <property type="match status" value="1"/>
</dbReference>
<evidence type="ECO:0000313" key="19">
    <source>
        <dbReference type="EMBL" id="NKE10209.1"/>
    </source>
</evidence>
<evidence type="ECO:0000256" key="13">
    <source>
        <dbReference type="ARBA" id="ARBA00022723"/>
    </source>
</evidence>
<dbReference type="InterPro" id="IPR001020">
    <property type="entry name" value="PTS_HPr_His_P_site"/>
</dbReference>
<evidence type="ECO:0000259" key="18">
    <source>
        <dbReference type="PROSITE" id="PS51350"/>
    </source>
</evidence>
<dbReference type="PROSITE" id="PS00589">
    <property type="entry name" value="PTS_HPR_SER"/>
    <property type="match status" value="1"/>
</dbReference>
<dbReference type="PROSITE" id="PS00371">
    <property type="entry name" value="PTS_EIIA_TYPE_1_HIS"/>
    <property type="match status" value="1"/>
</dbReference>
<dbReference type="InterPro" id="IPR008279">
    <property type="entry name" value="PEP-util_enz_mobile_dom"/>
</dbReference>
<dbReference type="Pfam" id="PF02896">
    <property type="entry name" value="PEP-utilizers_C"/>
    <property type="match status" value="1"/>
</dbReference>
<keyword evidence="10" id="KW-0762">Sugar transport</keyword>
<keyword evidence="11 19" id="KW-0808">Transferase</keyword>
<dbReference type="SUPFAM" id="SSF51261">
    <property type="entry name" value="Duplicated hybrid motif"/>
    <property type="match status" value="1"/>
</dbReference>
<feature type="domain" description="PTS EIIA type-1" evidence="17">
    <location>
        <begin position="28"/>
        <end position="132"/>
    </location>
</feature>
<dbReference type="NCBIfam" id="TIGR01417">
    <property type="entry name" value="PTS_I_fam"/>
    <property type="match status" value="1"/>
</dbReference>
<dbReference type="PRINTS" id="PR01736">
    <property type="entry name" value="PHPHTRNFRASE"/>
</dbReference>
<dbReference type="GO" id="GO:0009401">
    <property type="term" value="P:phosphoenolpyruvate-dependent sugar phosphotransferase system"/>
    <property type="evidence" value="ECO:0007669"/>
    <property type="project" value="UniProtKB-KW"/>
</dbReference>
<evidence type="ECO:0000313" key="20">
    <source>
        <dbReference type="Proteomes" id="UP000521379"/>
    </source>
</evidence>
<dbReference type="PROSITE" id="PS00369">
    <property type="entry name" value="PTS_HPR_HIS"/>
    <property type="match status" value="1"/>
</dbReference>
<evidence type="ECO:0000259" key="17">
    <source>
        <dbReference type="PROSITE" id="PS51093"/>
    </source>
</evidence>
<dbReference type="InterPro" id="IPR036637">
    <property type="entry name" value="Phosphohistidine_dom_sf"/>
</dbReference>
<feature type="region of interest" description="Disordered" evidence="16">
    <location>
        <begin position="187"/>
        <end position="208"/>
    </location>
</feature>
<dbReference type="Pfam" id="PF00391">
    <property type="entry name" value="PEP-utilizers"/>
    <property type="match status" value="1"/>
</dbReference>
<dbReference type="GO" id="GO:0008965">
    <property type="term" value="F:phosphoenolpyruvate-protein phosphotransferase activity"/>
    <property type="evidence" value="ECO:0007669"/>
    <property type="project" value="UniProtKB-EC"/>
</dbReference>
<dbReference type="InterPro" id="IPR000121">
    <property type="entry name" value="PEP_util_C"/>
</dbReference>
<dbReference type="Gene3D" id="3.20.20.60">
    <property type="entry name" value="Phosphoenolpyruvate-binding domains"/>
    <property type="match status" value="1"/>
</dbReference>
<comment type="caution">
    <text evidence="19">The sequence shown here is derived from an EMBL/GenBank/DDBJ whole genome shotgun (WGS) entry which is preliminary data.</text>
</comment>
<dbReference type="PROSITE" id="PS51093">
    <property type="entry name" value="PTS_EIIA_TYPE_1"/>
    <property type="match status" value="1"/>
</dbReference>
<dbReference type="PANTHER" id="PTHR46244">
    <property type="entry name" value="PHOSPHOENOLPYRUVATE-PROTEIN PHOSPHOTRANSFERASE"/>
    <property type="match status" value="1"/>
</dbReference>
<comment type="function">
    <text evidence="3">General (non sugar-specific) component of the phosphoenolpyruvate-dependent sugar phosphotransferase system (sugar PTS). This major carbohydrate active-transport system catalyzes the phosphorylation of incoming sugar substrates concomitantly with their translocation across the cell membrane. The phosphoryl group from phosphoenolpyruvate (PEP) is transferred to the phosphoryl carrier protein HPr by enzyme I. Phospho-HPr then transfers it to the PTS EIIA domain.</text>
</comment>
<dbReference type="EC" id="2.7.3.9" evidence="6"/>
<evidence type="ECO:0000256" key="2">
    <source>
        <dbReference type="ARBA" id="ARBA00001946"/>
    </source>
</evidence>
<dbReference type="NCBIfam" id="TIGR01003">
    <property type="entry name" value="PTS_HPr_family"/>
    <property type="match status" value="1"/>
</dbReference>
<reference evidence="19 20" key="1">
    <citation type="submission" date="2020-02" db="EMBL/GenBank/DDBJ databases">
        <authorList>
            <person name="Sun Q."/>
        </authorList>
    </citation>
    <scope>NUCLEOTIDE SEQUENCE [LARGE SCALE GENOMIC DNA]</scope>
    <source>
        <strain evidence="19 20">YIM 13062</strain>
    </source>
</reference>
<dbReference type="InterPro" id="IPR008731">
    <property type="entry name" value="PTS_EIN"/>
</dbReference>
<dbReference type="InterPro" id="IPR002114">
    <property type="entry name" value="PTS_HPr_Ser_P_site"/>
</dbReference>
<dbReference type="SUPFAM" id="SSF51621">
    <property type="entry name" value="Phosphoenolpyruvate/pyruvate domain"/>
    <property type="match status" value="1"/>
</dbReference>
<dbReference type="InterPro" id="IPR040442">
    <property type="entry name" value="Pyrv_kinase-like_dom_sf"/>
</dbReference>
<dbReference type="Proteomes" id="UP000521379">
    <property type="component" value="Unassembled WGS sequence"/>
</dbReference>
<dbReference type="InterPro" id="IPR015813">
    <property type="entry name" value="Pyrv/PenolPyrv_kinase-like_dom"/>
</dbReference>
<keyword evidence="12" id="KW-0598">Phosphotransferase system</keyword>
<evidence type="ECO:0000256" key="16">
    <source>
        <dbReference type="SAM" id="MobiDB-lite"/>
    </source>
</evidence>
<evidence type="ECO:0000256" key="7">
    <source>
        <dbReference type="ARBA" id="ARBA00020422"/>
    </source>
</evidence>
<keyword evidence="19" id="KW-0670">Pyruvate</keyword>
<evidence type="ECO:0000256" key="3">
    <source>
        <dbReference type="ARBA" id="ARBA00003681"/>
    </source>
</evidence>
<evidence type="ECO:0000256" key="4">
    <source>
        <dbReference type="ARBA" id="ARBA00004496"/>
    </source>
</evidence>
<evidence type="ECO:0000256" key="10">
    <source>
        <dbReference type="ARBA" id="ARBA00022597"/>
    </source>
</evidence>
<evidence type="ECO:0000256" key="6">
    <source>
        <dbReference type="ARBA" id="ARBA00012232"/>
    </source>
</evidence>
<dbReference type="InterPro" id="IPR011055">
    <property type="entry name" value="Dup_hybrid_motif"/>
</dbReference>
<comment type="catalytic activity">
    <reaction evidence="1">
        <text>L-histidyl-[protein] + phosphoenolpyruvate = N(pros)-phospho-L-histidyl-[protein] + pyruvate</text>
        <dbReference type="Rhea" id="RHEA:23880"/>
        <dbReference type="Rhea" id="RHEA-COMP:9745"/>
        <dbReference type="Rhea" id="RHEA-COMP:9746"/>
        <dbReference type="ChEBI" id="CHEBI:15361"/>
        <dbReference type="ChEBI" id="CHEBI:29979"/>
        <dbReference type="ChEBI" id="CHEBI:58702"/>
        <dbReference type="ChEBI" id="CHEBI:64837"/>
        <dbReference type="EC" id="2.7.3.9"/>
    </reaction>
</comment>
<dbReference type="InterPro" id="IPR035895">
    <property type="entry name" value="HPr-like_sf"/>
</dbReference>
<dbReference type="Gene3D" id="3.50.30.10">
    <property type="entry name" value="Phosphohistidine domain"/>
    <property type="match status" value="1"/>
</dbReference>
<dbReference type="PROSITE" id="PS51350">
    <property type="entry name" value="PTS_HPR_DOM"/>
    <property type="match status" value="1"/>
</dbReference>
<evidence type="ECO:0000256" key="14">
    <source>
        <dbReference type="ARBA" id="ARBA00022777"/>
    </source>
</evidence>
<dbReference type="Gene3D" id="1.10.274.10">
    <property type="entry name" value="PtsI, HPr-binding domain"/>
    <property type="match status" value="1"/>
</dbReference>
<comment type="similarity">
    <text evidence="5">Belongs to the PEP-utilizing enzyme family.</text>
</comment>
<keyword evidence="20" id="KW-1185">Reference proteome</keyword>
<dbReference type="GO" id="GO:0016301">
    <property type="term" value="F:kinase activity"/>
    <property type="evidence" value="ECO:0007669"/>
    <property type="project" value="UniProtKB-KW"/>
</dbReference>
<protein>
    <recommendedName>
        <fullName evidence="7">Phosphocarrier protein HPr</fullName>
        <ecNumber evidence="6">2.7.3.9</ecNumber>
    </recommendedName>
</protein>
<dbReference type="InterPro" id="IPR006318">
    <property type="entry name" value="PTS_EI-like"/>
</dbReference>
<dbReference type="Pfam" id="PF00358">
    <property type="entry name" value="PTS_EIIA_1"/>
    <property type="match status" value="1"/>
</dbReference>
<comment type="subcellular location">
    <subcellularLocation>
        <location evidence="4">Cytoplasm</location>
    </subcellularLocation>
</comment>
<dbReference type="SUPFAM" id="SSF47831">
    <property type="entry name" value="Enzyme I of the PEP:sugar phosphotransferase system HPr-binding (sub)domain"/>
    <property type="match status" value="1"/>
</dbReference>
<dbReference type="PANTHER" id="PTHR46244:SF6">
    <property type="entry name" value="PHOSPHOENOLPYRUVATE-PROTEIN PHOSPHOTRANSFERASE"/>
    <property type="match status" value="1"/>
</dbReference>